<dbReference type="Pfam" id="PF02730">
    <property type="entry name" value="AFOR_N"/>
    <property type="match status" value="1"/>
</dbReference>
<evidence type="ECO:0000313" key="10">
    <source>
        <dbReference type="EMBL" id="BAI80242.1"/>
    </source>
</evidence>
<accession>D3PCB9</accession>
<dbReference type="InterPro" id="IPR036021">
    <property type="entry name" value="Tungsten_al_ferr_oxy-like_C"/>
</dbReference>
<dbReference type="InterPro" id="IPR013983">
    <property type="entry name" value="Ald_Fedxn_OxRdtase_N"/>
</dbReference>
<dbReference type="RefSeq" id="WP_013007490.1">
    <property type="nucleotide sequence ID" value="NC_013939.1"/>
</dbReference>
<dbReference type="GO" id="GO:0046872">
    <property type="term" value="F:metal ion binding"/>
    <property type="evidence" value="ECO:0007669"/>
    <property type="project" value="UniProtKB-KW"/>
</dbReference>
<dbReference type="eggNOG" id="COG2414">
    <property type="taxonomic scope" value="Bacteria"/>
</dbReference>
<dbReference type="EC" id="1.2.7.5" evidence="10"/>
<keyword evidence="5 10" id="KW-0560">Oxidoreductase</keyword>
<dbReference type="SMART" id="SM00790">
    <property type="entry name" value="AFOR_N"/>
    <property type="match status" value="1"/>
</dbReference>
<dbReference type="Pfam" id="PF01314">
    <property type="entry name" value="AFOR_C"/>
    <property type="match status" value="1"/>
</dbReference>
<dbReference type="GO" id="GO:0033726">
    <property type="term" value="F:aldehyde ferredoxin oxidoreductase activity"/>
    <property type="evidence" value="ECO:0007669"/>
    <property type="project" value="UniProtKB-EC"/>
</dbReference>
<dbReference type="HOGENOM" id="CLU_020364_1_0_0"/>
<dbReference type="Proteomes" id="UP000001520">
    <property type="component" value="Chromosome"/>
</dbReference>
<evidence type="ECO:0000256" key="7">
    <source>
        <dbReference type="ARBA" id="ARBA00023014"/>
    </source>
</evidence>
<feature type="domain" description="Aldehyde ferredoxin oxidoreductase N-terminal" evidence="9">
    <location>
        <begin position="7"/>
        <end position="205"/>
    </location>
</feature>
<protein>
    <submittedName>
        <fullName evidence="10">Aldehyde ferredoxin oxidoreductase</fullName>
        <ecNumber evidence="10">1.2.7.5</ecNumber>
    </submittedName>
</protein>
<dbReference type="InterPro" id="IPR022678">
    <property type="entry name" value="NMT_CS"/>
</dbReference>
<keyword evidence="7" id="KW-0411">Iron-sulfur</keyword>
<dbReference type="GO" id="GO:0004379">
    <property type="term" value="F:glycylpeptide N-tetradecanoyltransferase activity"/>
    <property type="evidence" value="ECO:0007669"/>
    <property type="project" value="InterPro"/>
</dbReference>
<comment type="cofactor">
    <cofactor evidence="1">
        <name>[4Fe-4S] cluster</name>
        <dbReference type="ChEBI" id="CHEBI:49883"/>
    </cofactor>
</comment>
<evidence type="ECO:0000256" key="4">
    <source>
        <dbReference type="ARBA" id="ARBA00022723"/>
    </source>
</evidence>
<evidence type="ECO:0000256" key="3">
    <source>
        <dbReference type="ARBA" id="ARBA00022485"/>
    </source>
</evidence>
<dbReference type="PROSITE" id="PS00976">
    <property type="entry name" value="NMT_2"/>
    <property type="match status" value="1"/>
</dbReference>
<comment type="similarity">
    <text evidence="2">Belongs to the AOR/FOR family.</text>
</comment>
<keyword evidence="6" id="KW-0408">Iron</keyword>
<dbReference type="InterPro" id="IPR051919">
    <property type="entry name" value="W-dependent_AOR"/>
</dbReference>
<dbReference type="InterPro" id="IPR013985">
    <property type="entry name" value="Ald_Fedxn_OxRdtase_dom3"/>
</dbReference>
<dbReference type="InterPro" id="IPR013984">
    <property type="entry name" value="Ald_Fedxn_OxRdtase_dom2"/>
</dbReference>
<dbReference type="KEGG" id="ddf:DEFDS_0764"/>
<keyword evidence="4" id="KW-0479">Metal-binding</keyword>
<reference evidence="10 11" key="1">
    <citation type="journal article" date="2010" name="DNA Res.">
        <title>Bacterial lifestyle in a deep-sea hydrothermal vent chimney revealed by the genome sequence of the thermophilic bacterium Deferribacter desulfuricans SSM1.</title>
        <authorList>
            <person name="Takaki Y."/>
            <person name="Shimamura S."/>
            <person name="Nakagawa S."/>
            <person name="Fukuhara Y."/>
            <person name="Horikawa H."/>
            <person name="Ankai A."/>
            <person name="Harada T."/>
            <person name="Hosoyama A."/>
            <person name="Oguchi A."/>
            <person name="Fukui S."/>
            <person name="Fujita N."/>
            <person name="Takami H."/>
            <person name="Takai K."/>
        </authorList>
    </citation>
    <scope>NUCLEOTIDE SEQUENCE [LARGE SCALE GENOMIC DNA]</scope>
    <source>
        <strain evidence="11">DSM 14783 / JCM 11476 / NBRC 101012 / SSM1</strain>
    </source>
</reference>
<dbReference type="InterPro" id="IPR001203">
    <property type="entry name" value="OxRdtase_Ald_Fedxn_C"/>
</dbReference>
<keyword evidence="3" id="KW-0004">4Fe-4S</keyword>
<dbReference type="STRING" id="639282.DEFDS_0764"/>
<sequence length="616" mass="68359">MNVIEGYSDKILFVDLSKKNYDVLKLNIEDLKKYLGGKGLGIKLLYDLFDEKITPFSPENPIIIVPGVLMGTNAPCSGRFHAVTISPLTNIVGTSSCGGPFGMELRKNGYEALVIKGVAKEPTFLVIGSDSVEFYSANEIWGKDTRETQYYFENYGVASLAIGPAGENLVRYANVISGHRFLGRCGFGAVFGSKNLKGVVVKKGIYKILPKNEEMFDKIRKKGLNYINRNNFTASLYRNYGTASNVNFTNSKGAMPAYNFQDGADPKSFNLAGENMAKLFNTKHHTCKPCSILCGHKGVVDGKELSVPEYETVTLLGSNLGIFDSAIVAKWNDICGRMGMDTISTGGVLAWAMEAGEKGIFSSNLKFGKGDGIEEVLLDIAHRRGVGDDLAEGVKRLSEKYGGKEFAIHVKGLEISGYDPRAAFGQALSFATANRGGCHLSAYPIGLEVIFDLLNPYSEKGKVEFTVFFENLFNCINSLQVCLFTAFAYLLESPLTKYTPDFLLRFFMNNLSKIAVLLIDYSLYYELWVSVTGLNISKKEFLKAGERIHLLERYLNNRLGVTKKDDILPARLLYEPRKSDKENRLPPLDKMLKRYYKARGYDENGVVSKSKLKDIL</sequence>
<dbReference type="Gene3D" id="1.10.569.10">
    <property type="entry name" value="Aldehyde Ferredoxin Oxidoreductase Protein, subunit A, domain 2"/>
    <property type="match status" value="1"/>
</dbReference>
<dbReference type="OrthoDB" id="9763894at2"/>
<evidence type="ECO:0000259" key="9">
    <source>
        <dbReference type="SMART" id="SM00790"/>
    </source>
</evidence>
<evidence type="ECO:0000313" key="11">
    <source>
        <dbReference type="Proteomes" id="UP000001520"/>
    </source>
</evidence>
<comment type="cofactor">
    <cofactor evidence="8">
        <name>tungstopterin</name>
        <dbReference type="ChEBI" id="CHEBI:30402"/>
    </cofactor>
</comment>
<dbReference type="AlphaFoldDB" id="D3PCB9"/>
<evidence type="ECO:0000256" key="6">
    <source>
        <dbReference type="ARBA" id="ARBA00023004"/>
    </source>
</evidence>
<dbReference type="EMBL" id="AP011529">
    <property type="protein sequence ID" value="BAI80242.1"/>
    <property type="molecule type" value="Genomic_DNA"/>
</dbReference>
<dbReference type="Gene3D" id="1.10.599.10">
    <property type="entry name" value="Aldehyde Ferredoxin Oxidoreductase Protein, subunit A, domain 3"/>
    <property type="match status" value="1"/>
</dbReference>
<evidence type="ECO:0000256" key="5">
    <source>
        <dbReference type="ARBA" id="ARBA00023002"/>
    </source>
</evidence>
<evidence type="ECO:0000256" key="1">
    <source>
        <dbReference type="ARBA" id="ARBA00001966"/>
    </source>
</evidence>
<evidence type="ECO:0000256" key="8">
    <source>
        <dbReference type="ARBA" id="ARBA00049934"/>
    </source>
</evidence>
<dbReference type="PANTHER" id="PTHR30038">
    <property type="entry name" value="ALDEHYDE FERREDOXIN OXIDOREDUCTASE"/>
    <property type="match status" value="1"/>
</dbReference>
<dbReference type="InterPro" id="IPR036503">
    <property type="entry name" value="Ald_Fedxn_OxRdtase_N_sf"/>
</dbReference>
<organism evidence="10 11">
    <name type="scientific">Deferribacter desulfuricans (strain DSM 14783 / JCM 11476 / NBRC 101012 / SSM1)</name>
    <dbReference type="NCBI Taxonomy" id="639282"/>
    <lineage>
        <taxon>Bacteria</taxon>
        <taxon>Pseudomonadati</taxon>
        <taxon>Deferribacterota</taxon>
        <taxon>Deferribacteres</taxon>
        <taxon>Deferribacterales</taxon>
        <taxon>Deferribacteraceae</taxon>
        <taxon>Deferribacter</taxon>
    </lineage>
</organism>
<dbReference type="SUPFAM" id="SSF48310">
    <property type="entry name" value="Aldehyde ferredoxin oxidoreductase, C-terminal domains"/>
    <property type="match status" value="1"/>
</dbReference>
<evidence type="ECO:0000256" key="2">
    <source>
        <dbReference type="ARBA" id="ARBA00011032"/>
    </source>
</evidence>
<dbReference type="PANTHER" id="PTHR30038:SF7">
    <property type="entry name" value="TUNGSTEN-CONTAINING GLYCERALDEHYDE-3-PHOSPHATE:FERREDOXIN OXIDOREDUCTASE"/>
    <property type="match status" value="1"/>
</dbReference>
<gene>
    <name evidence="10" type="ordered locus">DEFDS_0764</name>
</gene>
<dbReference type="SUPFAM" id="SSF56228">
    <property type="entry name" value="Aldehyde ferredoxin oxidoreductase, N-terminal domain"/>
    <property type="match status" value="1"/>
</dbReference>
<name>D3PCB9_DEFDS</name>
<proteinExistence type="inferred from homology"/>
<dbReference type="Gene3D" id="3.60.9.10">
    <property type="entry name" value="Aldehyde ferredoxin oxidoreductase, N-terminal domain"/>
    <property type="match status" value="1"/>
</dbReference>
<dbReference type="GO" id="GO:0009055">
    <property type="term" value="F:electron transfer activity"/>
    <property type="evidence" value="ECO:0007669"/>
    <property type="project" value="InterPro"/>
</dbReference>
<dbReference type="GO" id="GO:0051539">
    <property type="term" value="F:4 iron, 4 sulfur cluster binding"/>
    <property type="evidence" value="ECO:0007669"/>
    <property type="project" value="UniProtKB-KW"/>
</dbReference>
<keyword evidence="11" id="KW-1185">Reference proteome</keyword>